<name>A0A7S3INT4_9SPIT</name>
<keyword evidence="1" id="KW-0812">Transmembrane</keyword>
<feature type="transmembrane region" description="Helical" evidence="1">
    <location>
        <begin position="125"/>
        <end position="144"/>
    </location>
</feature>
<evidence type="ECO:0000313" key="2">
    <source>
        <dbReference type="EMBL" id="CAE0328692.1"/>
    </source>
</evidence>
<reference evidence="2" key="1">
    <citation type="submission" date="2021-01" db="EMBL/GenBank/DDBJ databases">
        <authorList>
            <person name="Corre E."/>
            <person name="Pelletier E."/>
            <person name="Niang G."/>
            <person name="Scheremetjew M."/>
            <person name="Finn R."/>
            <person name="Kale V."/>
            <person name="Holt S."/>
            <person name="Cochrane G."/>
            <person name="Meng A."/>
            <person name="Brown T."/>
            <person name="Cohen L."/>
        </authorList>
    </citation>
    <scope>NUCLEOTIDE SEQUENCE</scope>
    <source>
        <strain evidence="2">S3</strain>
    </source>
</reference>
<dbReference type="AlphaFoldDB" id="A0A7S3INT4"/>
<feature type="transmembrane region" description="Helical" evidence="1">
    <location>
        <begin position="60"/>
        <end position="76"/>
    </location>
</feature>
<accession>A0A7S3INT4</accession>
<sequence length="159" mass="18948">MDMIKWYYSAPLDASWGDIDADGLWSYTFDDPYILPSSVLGWVLRDATFWLSVWNPIWQWFNVWVPLILLIVGNYIDPNYLDEETGDVNFGLYEQVFGMTMGPFGLFRYYNLFDRWGMVWMFLDWMWVCLLVIASPIQMIINFVQGDIDLYESFMAQYE</sequence>
<keyword evidence="1" id="KW-1133">Transmembrane helix</keyword>
<feature type="transmembrane region" description="Helical" evidence="1">
    <location>
        <begin position="96"/>
        <end position="113"/>
    </location>
</feature>
<organism evidence="2">
    <name type="scientific">Strombidium inclinatum</name>
    <dbReference type="NCBI Taxonomy" id="197538"/>
    <lineage>
        <taxon>Eukaryota</taxon>
        <taxon>Sar</taxon>
        <taxon>Alveolata</taxon>
        <taxon>Ciliophora</taxon>
        <taxon>Intramacronucleata</taxon>
        <taxon>Spirotrichea</taxon>
        <taxon>Oligotrichia</taxon>
        <taxon>Strombidiidae</taxon>
        <taxon>Strombidium</taxon>
    </lineage>
</organism>
<keyword evidence="1" id="KW-0472">Membrane</keyword>
<gene>
    <name evidence="2" type="ORF">SINC0208_LOCUS9320</name>
</gene>
<proteinExistence type="predicted"/>
<protein>
    <submittedName>
        <fullName evidence="2">Uncharacterized protein</fullName>
    </submittedName>
</protein>
<evidence type="ECO:0000256" key="1">
    <source>
        <dbReference type="SAM" id="Phobius"/>
    </source>
</evidence>
<dbReference type="EMBL" id="HBIH01023357">
    <property type="protein sequence ID" value="CAE0328692.1"/>
    <property type="molecule type" value="Transcribed_RNA"/>
</dbReference>